<reference evidence="4" key="3">
    <citation type="submission" date="2025-09" db="UniProtKB">
        <authorList>
            <consortium name="Ensembl"/>
        </authorList>
    </citation>
    <scope>IDENTIFICATION</scope>
</reference>
<dbReference type="Bgee" id="ENSMGAG00000011942">
    <property type="expression patterns" value="Expressed in ovary and 6 other cell types or tissues"/>
</dbReference>
<dbReference type="Pfam" id="PF23021">
    <property type="entry name" value="6TM_2nd_PGAP2IP"/>
    <property type="match status" value="1"/>
</dbReference>
<feature type="transmembrane region" description="Helical" evidence="1">
    <location>
        <begin position="165"/>
        <end position="184"/>
    </location>
</feature>
<proteinExistence type="predicted"/>
<dbReference type="Proteomes" id="UP000001645">
    <property type="component" value="Chromosome 4"/>
</dbReference>
<evidence type="ECO:0000313" key="4">
    <source>
        <dbReference type="Ensembl" id="ENSMGAP00000012533.3"/>
    </source>
</evidence>
<keyword evidence="1" id="KW-1133">Transmembrane helix</keyword>
<feature type="transmembrane region" description="Helical" evidence="1">
    <location>
        <begin position="70"/>
        <end position="92"/>
    </location>
</feature>
<reference evidence="4 5" key="1">
    <citation type="journal article" date="2010" name="PLoS Biol.">
        <title>Multi-platform next-generation sequencing of the domestic turkey (Meleagris gallopavo): genome assembly and analysis.</title>
        <authorList>
            <person name="Dalloul R.A."/>
            <person name="Long J.A."/>
            <person name="Zimin A.V."/>
            <person name="Aslam L."/>
            <person name="Beal K."/>
            <person name="Blomberg L.A."/>
            <person name="Bouffard P."/>
            <person name="Burt D.W."/>
            <person name="Crasta O."/>
            <person name="Crooijmans R.P."/>
            <person name="Cooper K."/>
            <person name="Coulombe R.A."/>
            <person name="De S."/>
            <person name="Delany M.E."/>
            <person name="Dodgson J.B."/>
            <person name="Dong J.J."/>
            <person name="Evans C."/>
            <person name="Frederickson K.M."/>
            <person name="Flicek P."/>
            <person name="Florea L."/>
            <person name="Folkerts O."/>
            <person name="Groenen M.A."/>
            <person name="Harkins T.T."/>
            <person name="Herrero J."/>
            <person name="Hoffmann S."/>
            <person name="Megens H.J."/>
            <person name="Jiang A."/>
            <person name="de Jong P."/>
            <person name="Kaiser P."/>
            <person name="Kim H."/>
            <person name="Kim K.W."/>
            <person name="Kim S."/>
            <person name="Langenberger D."/>
            <person name="Lee M.K."/>
            <person name="Lee T."/>
            <person name="Mane S."/>
            <person name="Marcais G."/>
            <person name="Marz M."/>
            <person name="McElroy A.P."/>
            <person name="Modise T."/>
            <person name="Nefedov M."/>
            <person name="Notredame C."/>
            <person name="Paton I.R."/>
            <person name="Payne W.S."/>
            <person name="Pertea G."/>
            <person name="Prickett D."/>
            <person name="Puiu D."/>
            <person name="Qioa D."/>
            <person name="Raineri E."/>
            <person name="Ruffier M."/>
            <person name="Salzberg S.L."/>
            <person name="Schatz M.C."/>
            <person name="Scheuring C."/>
            <person name="Schmidt C.J."/>
            <person name="Schroeder S."/>
            <person name="Searle S.M."/>
            <person name="Smith E.J."/>
            <person name="Smith J."/>
            <person name="Sonstegard T.S."/>
            <person name="Stadler P.F."/>
            <person name="Tafer H."/>
            <person name="Tu Z.J."/>
            <person name="Van Tassell C.P."/>
            <person name="Vilella A.J."/>
            <person name="Williams K.P."/>
            <person name="Yorke J.A."/>
            <person name="Zhang L."/>
            <person name="Zhang H.B."/>
            <person name="Zhang X."/>
            <person name="Zhang Y."/>
            <person name="Reed K.M."/>
        </authorList>
    </citation>
    <scope>NUCLEOTIDE SEQUENCE [LARGE SCALE GENOMIC DNA]</scope>
</reference>
<feature type="transmembrane region" description="Helical" evidence="1">
    <location>
        <begin position="21"/>
        <end position="43"/>
    </location>
</feature>
<feature type="transmembrane region" description="Helical" evidence="1">
    <location>
        <begin position="99"/>
        <end position="119"/>
    </location>
</feature>
<evidence type="ECO:0000259" key="2">
    <source>
        <dbReference type="Pfam" id="PF23021"/>
    </source>
</evidence>
<dbReference type="Ensembl" id="ENSMGAT00000013429.3">
    <property type="protein sequence ID" value="ENSMGAP00000012533.3"/>
    <property type="gene ID" value="ENSMGAG00000011942.3"/>
</dbReference>
<reference evidence="4" key="2">
    <citation type="submission" date="2025-08" db="UniProtKB">
        <authorList>
            <consortium name="Ensembl"/>
        </authorList>
    </citation>
    <scope>IDENTIFICATION</scope>
</reference>
<keyword evidence="5" id="KW-1185">Reference proteome</keyword>
<evidence type="ECO:0000259" key="3">
    <source>
        <dbReference type="Pfam" id="PF23022"/>
    </source>
</evidence>
<protein>
    <submittedName>
        <fullName evidence="4">Uncharacterized protein</fullName>
    </submittedName>
</protein>
<dbReference type="InParanoid" id="G1NH93"/>
<dbReference type="GeneTree" id="ENSGT00510000048509"/>
<name>G1NH93_MELGA</name>
<feature type="transmembrane region" description="Helical" evidence="1">
    <location>
        <begin position="125"/>
        <end position="144"/>
    </location>
</feature>
<feature type="domain" description="PGAP2IP first transmembrane" evidence="3">
    <location>
        <begin position="27"/>
        <end position="143"/>
    </location>
</feature>
<organism evidence="4 5">
    <name type="scientific">Meleagris gallopavo</name>
    <name type="common">Wild turkey</name>
    <dbReference type="NCBI Taxonomy" id="9103"/>
    <lineage>
        <taxon>Eukaryota</taxon>
        <taxon>Metazoa</taxon>
        <taxon>Chordata</taxon>
        <taxon>Craniata</taxon>
        <taxon>Vertebrata</taxon>
        <taxon>Euteleostomi</taxon>
        <taxon>Archelosauria</taxon>
        <taxon>Archosauria</taxon>
        <taxon>Dinosauria</taxon>
        <taxon>Saurischia</taxon>
        <taxon>Theropoda</taxon>
        <taxon>Coelurosauria</taxon>
        <taxon>Aves</taxon>
        <taxon>Neognathae</taxon>
        <taxon>Galloanserae</taxon>
        <taxon>Galliformes</taxon>
        <taxon>Phasianidae</taxon>
        <taxon>Meleagridinae</taxon>
        <taxon>Meleagris</taxon>
    </lineage>
</organism>
<dbReference type="AlphaFoldDB" id="G1NH93"/>
<dbReference type="Pfam" id="PF23022">
    <property type="entry name" value="6TM_1st_PGAP2IP"/>
    <property type="match status" value="1"/>
</dbReference>
<evidence type="ECO:0000313" key="5">
    <source>
        <dbReference type="Proteomes" id="UP000001645"/>
    </source>
</evidence>
<evidence type="ECO:0000256" key="1">
    <source>
        <dbReference type="SAM" id="Phobius"/>
    </source>
</evidence>
<keyword evidence="1" id="KW-0472">Membrane</keyword>
<dbReference type="InterPro" id="IPR053912">
    <property type="entry name" value="PGAP2IP_TM_1nd"/>
</dbReference>
<accession>G1NH93</accession>
<dbReference type="InterPro" id="IPR053911">
    <property type="entry name" value="PGAP2IP_TM_2nd"/>
</dbReference>
<feature type="domain" description="PGAP2IP second transmembrane" evidence="2">
    <location>
        <begin position="162"/>
        <end position="208"/>
    </location>
</feature>
<sequence>MEDKCSVYSDKWRNAGPKQVLFAPSKTSCLLILVQCIVTAFFYKKKNPQLLRFLIQPRSLASYQAPNASIRLFILAAGVSSSLLVQTVTWWSGNSLQRFIRIWGFILGKMMLLILRIWYTSLNPVWSSQAANTVMLTIGLVAAVERIYSGKYIVAKKATVSQPNWLLSGVAFGSLMFLTVWIFGEVSLISRWAVNGHPHTGPDPNPYG</sequence>
<dbReference type="HOGENOM" id="CLU_009808_1_0_1"/>
<keyword evidence="1" id="KW-0812">Transmembrane</keyword>